<dbReference type="Gene3D" id="1.20.1060.10">
    <property type="entry name" value="Taq DNA Polymerase, Chain T, domain 4"/>
    <property type="match status" value="1"/>
</dbReference>
<dbReference type="InterPro" id="IPR036397">
    <property type="entry name" value="RNaseH_sf"/>
</dbReference>
<evidence type="ECO:0000256" key="1">
    <source>
        <dbReference type="ARBA" id="ARBA00007705"/>
    </source>
</evidence>
<keyword evidence="21" id="KW-1185">Reference proteome</keyword>
<evidence type="ECO:0000256" key="4">
    <source>
        <dbReference type="ARBA" id="ARBA00022679"/>
    </source>
</evidence>
<dbReference type="SUPFAM" id="SSF53098">
    <property type="entry name" value="Ribonuclease H-like"/>
    <property type="match status" value="1"/>
</dbReference>
<dbReference type="InterPro" id="IPR019760">
    <property type="entry name" value="DNA-dir_DNA_pol_A_CS"/>
</dbReference>
<comment type="function">
    <text evidence="16">In addition to polymerase activity, this DNA polymerase exhibits 3'-5' and 5'-3' exonuclease activity.</text>
</comment>
<dbReference type="Pfam" id="PF00476">
    <property type="entry name" value="DNA_pol_A"/>
    <property type="match status" value="1"/>
</dbReference>
<evidence type="ECO:0000256" key="16">
    <source>
        <dbReference type="RuleBase" id="RU004460"/>
    </source>
</evidence>
<accession>A0A1D7THK0</accession>
<evidence type="ECO:0000256" key="5">
    <source>
        <dbReference type="ARBA" id="ARBA00022695"/>
    </source>
</evidence>
<dbReference type="GO" id="GO:0006302">
    <property type="term" value="P:double-strand break repair"/>
    <property type="evidence" value="ECO:0007669"/>
    <property type="project" value="TreeGrafter"/>
</dbReference>
<dbReference type="InterPro" id="IPR001098">
    <property type="entry name" value="DNA-dir_DNA_pol_A_palm_dom"/>
</dbReference>
<reference evidence="21" key="1">
    <citation type="submission" date="2016-08" db="EMBL/GenBank/DDBJ databases">
        <title>Complete genome sequence of the organohalide-respiring Epsilonproteobacterium Sulfurospirillum halorespirans.</title>
        <authorList>
            <person name="Goris T."/>
            <person name="Zimmermann J."/>
            <person name="Schenz B."/>
            <person name="Lemos M."/>
            <person name="Hackermueller J."/>
            <person name="Diekert G."/>
        </authorList>
    </citation>
    <scope>NUCLEOTIDE SEQUENCE [LARGE SCALE GENOMIC DNA]</scope>
    <source>
        <strain>DSM 13726</strain>
        <strain evidence="21">PCE-M2</strain>
    </source>
</reference>
<keyword evidence="10 16" id="KW-0269">Exonuclease</keyword>
<dbReference type="InterPro" id="IPR012337">
    <property type="entry name" value="RNaseH-like_sf"/>
</dbReference>
<dbReference type="CDD" id="cd08637">
    <property type="entry name" value="DNA_pol_A_pol_I_C"/>
    <property type="match status" value="1"/>
</dbReference>
<dbReference type="EMBL" id="CP017111">
    <property type="protein sequence ID" value="AOO64508.1"/>
    <property type="molecule type" value="Genomic_DNA"/>
</dbReference>
<dbReference type="FunFam" id="1.20.1060.10:FF:000001">
    <property type="entry name" value="DNA polymerase I"/>
    <property type="match status" value="1"/>
</dbReference>
<dbReference type="Gene3D" id="3.30.70.370">
    <property type="match status" value="1"/>
</dbReference>
<dbReference type="SMART" id="SM00474">
    <property type="entry name" value="35EXOc"/>
    <property type="match status" value="1"/>
</dbReference>
<dbReference type="GO" id="GO:0008408">
    <property type="term" value="F:3'-5' exonuclease activity"/>
    <property type="evidence" value="ECO:0007669"/>
    <property type="project" value="UniProtKB-UniRule"/>
</dbReference>
<organism evidence="20 21">
    <name type="scientific">Sulfurospirillum halorespirans DSM 13726</name>
    <dbReference type="NCBI Taxonomy" id="1193502"/>
    <lineage>
        <taxon>Bacteria</taxon>
        <taxon>Pseudomonadati</taxon>
        <taxon>Campylobacterota</taxon>
        <taxon>Epsilonproteobacteria</taxon>
        <taxon>Campylobacterales</taxon>
        <taxon>Sulfurospirillaceae</taxon>
        <taxon>Sulfurospirillum</taxon>
    </lineage>
</organism>
<evidence type="ECO:0000259" key="18">
    <source>
        <dbReference type="SMART" id="SM00475"/>
    </source>
</evidence>
<dbReference type="NCBIfam" id="TIGR00593">
    <property type="entry name" value="pola"/>
    <property type="match status" value="1"/>
</dbReference>
<keyword evidence="8 16" id="KW-0227">DNA damage</keyword>
<dbReference type="CDD" id="cd06139">
    <property type="entry name" value="DNA_polA_I_Ecoli_like_exo"/>
    <property type="match status" value="1"/>
</dbReference>
<dbReference type="SMART" id="SM00279">
    <property type="entry name" value="HhH2"/>
    <property type="match status" value="1"/>
</dbReference>
<evidence type="ECO:0000256" key="8">
    <source>
        <dbReference type="ARBA" id="ARBA00022763"/>
    </source>
</evidence>
<dbReference type="Gene3D" id="3.40.50.1010">
    <property type="entry name" value="5'-nuclease"/>
    <property type="match status" value="1"/>
</dbReference>
<dbReference type="InterPro" id="IPR020046">
    <property type="entry name" value="5-3_exonucl_a-hlix_arch_N"/>
</dbReference>
<feature type="domain" description="3'-5' exonuclease" evidence="17">
    <location>
        <begin position="315"/>
        <end position="502"/>
    </location>
</feature>
<keyword evidence="11 16" id="KW-0239">DNA-directed DNA polymerase</keyword>
<dbReference type="PRINTS" id="PR00868">
    <property type="entry name" value="DNAPOLI"/>
</dbReference>
<dbReference type="SMART" id="SM00482">
    <property type="entry name" value="POLAc"/>
    <property type="match status" value="1"/>
</dbReference>
<evidence type="ECO:0000256" key="15">
    <source>
        <dbReference type="NCBIfam" id="TIGR00593"/>
    </source>
</evidence>
<protein>
    <recommendedName>
        <fullName evidence="3 15">DNA polymerase I</fullName>
        <ecNumber evidence="2 15">2.7.7.7</ecNumber>
    </recommendedName>
</protein>
<dbReference type="Gene3D" id="3.30.420.10">
    <property type="entry name" value="Ribonuclease H-like superfamily/Ribonuclease H"/>
    <property type="match status" value="1"/>
</dbReference>
<keyword evidence="4 16" id="KW-0808">Transferase</keyword>
<dbReference type="PANTHER" id="PTHR10133:SF27">
    <property type="entry name" value="DNA POLYMERASE NU"/>
    <property type="match status" value="1"/>
</dbReference>
<dbReference type="Pfam" id="PF01612">
    <property type="entry name" value="DNA_pol_A_exo1"/>
    <property type="match status" value="1"/>
</dbReference>
<dbReference type="InterPro" id="IPR020045">
    <property type="entry name" value="DNA_polI_H3TH"/>
</dbReference>
<dbReference type="InterPro" id="IPR008918">
    <property type="entry name" value="HhH2"/>
</dbReference>
<dbReference type="InterPro" id="IPR036279">
    <property type="entry name" value="5-3_exonuclease_C_sf"/>
</dbReference>
<dbReference type="InterPro" id="IPR018320">
    <property type="entry name" value="DNA_polymerase_1"/>
</dbReference>
<dbReference type="PANTHER" id="PTHR10133">
    <property type="entry name" value="DNA POLYMERASE I"/>
    <property type="match status" value="1"/>
</dbReference>
<keyword evidence="6 16" id="KW-0235">DNA replication</keyword>
<feature type="domain" description="DNA-directed DNA polymerase family A palm" evidence="19">
    <location>
        <begin position="669"/>
        <end position="869"/>
    </location>
</feature>
<dbReference type="SUPFAM" id="SSF47807">
    <property type="entry name" value="5' to 3' exonuclease, C-terminal subdomain"/>
    <property type="match status" value="1"/>
</dbReference>
<dbReference type="GO" id="GO:0006261">
    <property type="term" value="P:DNA-templated DNA replication"/>
    <property type="evidence" value="ECO:0007669"/>
    <property type="project" value="UniProtKB-UniRule"/>
</dbReference>
<keyword evidence="5 16" id="KW-0548">Nucleotidyltransferase</keyword>
<proteinExistence type="inferred from homology"/>
<dbReference type="SUPFAM" id="SSF88723">
    <property type="entry name" value="PIN domain-like"/>
    <property type="match status" value="1"/>
</dbReference>
<keyword evidence="13 16" id="KW-0234">DNA repair</keyword>
<evidence type="ECO:0000256" key="11">
    <source>
        <dbReference type="ARBA" id="ARBA00022932"/>
    </source>
</evidence>
<dbReference type="FunFam" id="1.10.150.20:FF:000002">
    <property type="entry name" value="DNA polymerase I"/>
    <property type="match status" value="1"/>
</dbReference>
<evidence type="ECO:0000259" key="17">
    <source>
        <dbReference type="SMART" id="SM00474"/>
    </source>
</evidence>
<evidence type="ECO:0000256" key="14">
    <source>
        <dbReference type="ARBA" id="ARBA00049244"/>
    </source>
</evidence>
<evidence type="ECO:0000313" key="21">
    <source>
        <dbReference type="Proteomes" id="UP000094609"/>
    </source>
</evidence>
<name>A0A1D7THK0_9BACT</name>
<dbReference type="Pfam" id="PF01367">
    <property type="entry name" value="5_3_exonuc"/>
    <property type="match status" value="1"/>
</dbReference>
<evidence type="ECO:0000256" key="13">
    <source>
        <dbReference type="ARBA" id="ARBA00023204"/>
    </source>
</evidence>
<comment type="catalytic activity">
    <reaction evidence="14 16">
        <text>DNA(n) + a 2'-deoxyribonucleoside 5'-triphosphate = DNA(n+1) + diphosphate</text>
        <dbReference type="Rhea" id="RHEA:22508"/>
        <dbReference type="Rhea" id="RHEA-COMP:17339"/>
        <dbReference type="Rhea" id="RHEA-COMP:17340"/>
        <dbReference type="ChEBI" id="CHEBI:33019"/>
        <dbReference type="ChEBI" id="CHEBI:61560"/>
        <dbReference type="ChEBI" id="CHEBI:173112"/>
        <dbReference type="EC" id="2.7.7.7"/>
    </reaction>
</comment>
<gene>
    <name evidence="16" type="primary">polA</name>
    <name evidence="20" type="ORF">SHALO_0725</name>
</gene>
<dbReference type="InterPro" id="IPR043502">
    <property type="entry name" value="DNA/RNA_pol_sf"/>
</dbReference>
<dbReference type="FunFam" id="1.10.150.20:FF:000003">
    <property type="entry name" value="DNA polymerase I"/>
    <property type="match status" value="1"/>
</dbReference>
<dbReference type="NCBIfam" id="NF004397">
    <property type="entry name" value="PRK05755.1"/>
    <property type="match status" value="1"/>
</dbReference>
<keyword evidence="9 16" id="KW-0378">Hydrolase</keyword>
<evidence type="ECO:0000256" key="9">
    <source>
        <dbReference type="ARBA" id="ARBA00022801"/>
    </source>
</evidence>
<dbReference type="InterPro" id="IPR002298">
    <property type="entry name" value="DNA_polymerase_A"/>
</dbReference>
<evidence type="ECO:0000256" key="6">
    <source>
        <dbReference type="ARBA" id="ARBA00022705"/>
    </source>
</evidence>
<evidence type="ECO:0000313" key="20">
    <source>
        <dbReference type="EMBL" id="AOO64508.1"/>
    </source>
</evidence>
<dbReference type="InterPro" id="IPR029060">
    <property type="entry name" value="PIN-like_dom_sf"/>
</dbReference>
<dbReference type="SUPFAM" id="SSF56672">
    <property type="entry name" value="DNA/RNA polymerases"/>
    <property type="match status" value="1"/>
</dbReference>
<dbReference type="CDD" id="cd09859">
    <property type="entry name" value="PIN_53EXO"/>
    <property type="match status" value="1"/>
</dbReference>
<evidence type="ECO:0000256" key="7">
    <source>
        <dbReference type="ARBA" id="ARBA00022722"/>
    </source>
</evidence>
<evidence type="ECO:0000256" key="3">
    <source>
        <dbReference type="ARBA" id="ARBA00020311"/>
    </source>
</evidence>
<evidence type="ECO:0000256" key="10">
    <source>
        <dbReference type="ARBA" id="ARBA00022839"/>
    </source>
</evidence>
<dbReference type="GO" id="GO:0003887">
    <property type="term" value="F:DNA-directed DNA polymerase activity"/>
    <property type="evidence" value="ECO:0007669"/>
    <property type="project" value="UniProtKB-UniRule"/>
</dbReference>
<dbReference type="GO" id="GO:0003677">
    <property type="term" value="F:DNA binding"/>
    <property type="evidence" value="ECO:0007669"/>
    <property type="project" value="UniProtKB-UniRule"/>
</dbReference>
<dbReference type="EC" id="2.7.7.7" evidence="2 15"/>
<dbReference type="InterPro" id="IPR002562">
    <property type="entry name" value="3'-5'_exonuclease_dom"/>
</dbReference>
<dbReference type="AlphaFoldDB" id="A0A1D7THK0"/>
<dbReference type="Pfam" id="PF02739">
    <property type="entry name" value="5_3_exonuc_N"/>
    <property type="match status" value="1"/>
</dbReference>
<dbReference type="Gene3D" id="1.10.150.20">
    <property type="entry name" value="5' to 3' exonuclease, C-terminal subdomain"/>
    <property type="match status" value="2"/>
</dbReference>
<evidence type="ECO:0000256" key="12">
    <source>
        <dbReference type="ARBA" id="ARBA00023125"/>
    </source>
</evidence>
<keyword evidence="12 16" id="KW-0238">DNA-binding</keyword>
<keyword evidence="7" id="KW-0540">Nuclease</keyword>
<dbReference type="SMART" id="SM00475">
    <property type="entry name" value="53EXOc"/>
    <property type="match status" value="1"/>
</dbReference>
<evidence type="ECO:0000259" key="19">
    <source>
        <dbReference type="SMART" id="SM00482"/>
    </source>
</evidence>
<dbReference type="Proteomes" id="UP000094609">
    <property type="component" value="Chromosome"/>
</dbReference>
<dbReference type="STRING" id="1193502.SHALO_0725"/>
<sequence length="905" mass="102373">MAWFSPLKNPTKLFTCKGAFVKTLTIIDTFGFFFRNYFALPQLRNSQGFPTGLLTGFANFIYAIKNEHDTDYLLFALDSKGKNFRHEIDPNYKANRPEAPEDLRRQLPVAISWIEKMGFKCYNEEGFEADDVIASAVRFAKHHDIKVRIVTHDKDLYQLIDDGRVVIYDPMKKMEIDTEKCFEKFGVYPHKINDYLALVGDVADNIPGVKGIGPKGAKKLLDDYDTVEGVYENLERIGNPRVQAMLEEGRENAFLSKQLVRLDNSLNIADKFESFHLPCDNPLLGIVDELEKYELRHMLSRVRNEALHVKPKEAVKTGFNAILLDDAKMLFNTIEGIEDDAIVAFDTETNALDAYNAKIVGFSFAINQDEAYYVPIAHHYLGVGDQISLEDAKRALTQLFTHKIVGQNLKFDLAVIENNFGIRDVAIYADTMLLAWLLNPETNVGLDTLALRFFNHAMVKFKEVVAKGENFSSVPLEKACEYASEDAWMTLKLYHKLQEMLEPHLLDLAKSVEFPFIKTLMKMEKEGIKVDAPYFETLLKRTDHAIEALKVEIFALCDATFNLNSTQQLGAVLFEQLGLPTVKKTKTGYSTDENVLNELLDKHPSIAKILEYRELYKLRSTYIEPLLKLSKESPVGRIHTSFMQTGTSTGRLSSKDPNLQNIPVKTELGREVRGGFIAKEGYKLIGIDYSQIELRLLAHFSGDEAMVEAFRSNKDIHKETALKLFGEEDAAAKRGVAKSINFGLLYGMGPKRLSETIGISTKEAKSYIDSYFATFPTIKNFLTAIAEGAKKEGFVQTLLGRKRYFDFEHANGMQYAGYLREAVNTVFQGSAADLIKLSMNKIMTTLVDDEAKLLLQIHDELIFEVKEERAEAFAEQAQKAMEEIYALKVPLKVSIAIGNNWGELK</sequence>
<dbReference type="PROSITE" id="PS00447">
    <property type="entry name" value="DNA_POLYMERASE_A"/>
    <property type="match status" value="1"/>
</dbReference>
<feature type="domain" description="5'-3' exonuclease" evidence="18">
    <location>
        <begin position="21"/>
        <end position="278"/>
    </location>
</feature>
<evidence type="ECO:0000256" key="2">
    <source>
        <dbReference type="ARBA" id="ARBA00012417"/>
    </source>
</evidence>
<comment type="similarity">
    <text evidence="1 16">Belongs to the DNA polymerase type-A family.</text>
</comment>
<dbReference type="CDD" id="cd09898">
    <property type="entry name" value="H3TH_53EXO"/>
    <property type="match status" value="1"/>
</dbReference>
<dbReference type="KEGG" id="shal:SHALO_0725"/>
<dbReference type="GO" id="GO:0008409">
    <property type="term" value="F:5'-3' exonuclease activity"/>
    <property type="evidence" value="ECO:0007669"/>
    <property type="project" value="UniProtKB-UniRule"/>
</dbReference>
<dbReference type="InterPro" id="IPR002421">
    <property type="entry name" value="5-3_exonuclease"/>
</dbReference>
<dbReference type="PATRIC" id="fig|1193502.14.peg.729"/>